<dbReference type="AlphaFoldDB" id="A0A2Z6Q3B7"/>
<keyword evidence="1" id="KW-0472">Membrane</keyword>
<evidence type="ECO:0000313" key="3">
    <source>
        <dbReference type="Proteomes" id="UP000247702"/>
    </source>
</evidence>
<name>A0A2Z6Q3B7_9GLOM</name>
<gene>
    <name evidence="2" type="ORF">RclHR1_01110008</name>
</gene>
<proteinExistence type="predicted"/>
<organism evidence="2 3">
    <name type="scientific">Rhizophagus clarus</name>
    <dbReference type="NCBI Taxonomy" id="94130"/>
    <lineage>
        <taxon>Eukaryota</taxon>
        <taxon>Fungi</taxon>
        <taxon>Fungi incertae sedis</taxon>
        <taxon>Mucoromycota</taxon>
        <taxon>Glomeromycotina</taxon>
        <taxon>Glomeromycetes</taxon>
        <taxon>Glomerales</taxon>
        <taxon>Glomeraceae</taxon>
        <taxon>Rhizophagus</taxon>
    </lineage>
</organism>
<evidence type="ECO:0000256" key="1">
    <source>
        <dbReference type="SAM" id="Phobius"/>
    </source>
</evidence>
<protein>
    <submittedName>
        <fullName evidence="2">Uncharacterized protein</fullName>
    </submittedName>
</protein>
<evidence type="ECO:0000313" key="2">
    <source>
        <dbReference type="EMBL" id="GBB84523.1"/>
    </source>
</evidence>
<keyword evidence="3" id="KW-1185">Reference proteome</keyword>
<dbReference type="Proteomes" id="UP000247702">
    <property type="component" value="Unassembled WGS sequence"/>
</dbReference>
<keyword evidence="1" id="KW-0812">Transmembrane</keyword>
<reference evidence="2 3" key="1">
    <citation type="submission" date="2017-11" db="EMBL/GenBank/DDBJ databases">
        <title>The genome of Rhizophagus clarus HR1 reveals common genetic basis of auxotrophy among arbuscular mycorrhizal fungi.</title>
        <authorList>
            <person name="Kobayashi Y."/>
        </authorList>
    </citation>
    <scope>NUCLEOTIDE SEQUENCE [LARGE SCALE GENOMIC DNA]</scope>
    <source>
        <strain evidence="2 3">HR1</strain>
    </source>
</reference>
<accession>A0A2Z6Q3B7</accession>
<feature type="transmembrane region" description="Helical" evidence="1">
    <location>
        <begin position="12"/>
        <end position="32"/>
    </location>
</feature>
<keyword evidence="1" id="KW-1133">Transmembrane helix</keyword>
<comment type="caution">
    <text evidence="2">The sequence shown here is derived from an EMBL/GenBank/DDBJ whole genome shotgun (WGS) entry which is preliminary data.</text>
</comment>
<dbReference type="EMBL" id="BEXD01000125">
    <property type="protein sequence ID" value="GBB84523.1"/>
    <property type="molecule type" value="Genomic_DNA"/>
</dbReference>
<sequence>MENLLGKLHYEILHRGYAVGKFISILLGLFIFQLGMRTDNIQLDMSNWISNRTSKCIIEQISNCRPPYHLESSRFILVIPWISVNNKIFADTLRAPEIGEYRFSRYPWNNKFIVYDVYTDGFYRFYTILNRWTKKIPLDYTFTKKRNKFT</sequence>